<proteinExistence type="predicted"/>
<gene>
    <name evidence="1" type="ORF">NLI96_g6861</name>
</gene>
<keyword evidence="2" id="KW-1185">Reference proteome</keyword>
<evidence type="ECO:0000313" key="1">
    <source>
        <dbReference type="EMBL" id="KAJ3482607.1"/>
    </source>
</evidence>
<reference evidence="1" key="1">
    <citation type="submission" date="2022-07" db="EMBL/GenBank/DDBJ databases">
        <title>Genome Sequence of Physisporinus lineatus.</title>
        <authorList>
            <person name="Buettner E."/>
        </authorList>
    </citation>
    <scope>NUCLEOTIDE SEQUENCE</scope>
    <source>
        <strain evidence="1">VT162</strain>
    </source>
</reference>
<comment type="caution">
    <text evidence="1">The sequence shown here is derived from an EMBL/GenBank/DDBJ whole genome shotgun (WGS) entry which is preliminary data.</text>
</comment>
<protein>
    <submittedName>
        <fullName evidence="1">Uncharacterized protein</fullName>
    </submittedName>
</protein>
<accession>A0AAD5V045</accession>
<evidence type="ECO:0000313" key="2">
    <source>
        <dbReference type="Proteomes" id="UP001212997"/>
    </source>
</evidence>
<dbReference type="AlphaFoldDB" id="A0AAD5V045"/>
<sequence>MSLLLTPPFEVRALGNALNKSHAAREEMRTTVKVLELELKSPQDQGGVHNIKGSLLYLGGKADSASDKAI</sequence>
<name>A0AAD5V045_9APHY</name>
<dbReference type="EMBL" id="JANAWD010000265">
    <property type="protein sequence ID" value="KAJ3482607.1"/>
    <property type="molecule type" value="Genomic_DNA"/>
</dbReference>
<dbReference type="Proteomes" id="UP001212997">
    <property type="component" value="Unassembled WGS sequence"/>
</dbReference>
<organism evidence="1 2">
    <name type="scientific">Meripilus lineatus</name>
    <dbReference type="NCBI Taxonomy" id="2056292"/>
    <lineage>
        <taxon>Eukaryota</taxon>
        <taxon>Fungi</taxon>
        <taxon>Dikarya</taxon>
        <taxon>Basidiomycota</taxon>
        <taxon>Agaricomycotina</taxon>
        <taxon>Agaricomycetes</taxon>
        <taxon>Polyporales</taxon>
        <taxon>Meripilaceae</taxon>
        <taxon>Meripilus</taxon>
    </lineage>
</organism>